<accession>A0A4R6NZE2</accession>
<keyword evidence="4" id="KW-1185">Reference proteome</keyword>
<dbReference type="GO" id="GO:0016779">
    <property type="term" value="F:nucleotidyltransferase activity"/>
    <property type="evidence" value="ECO:0007669"/>
    <property type="project" value="UniProtKB-KW"/>
</dbReference>
<dbReference type="RefSeq" id="WP_133540288.1">
    <property type="nucleotide sequence ID" value="NZ_SNXI01000015.1"/>
</dbReference>
<evidence type="ECO:0000256" key="1">
    <source>
        <dbReference type="ARBA" id="ARBA00009919"/>
    </source>
</evidence>
<reference evidence="3 4" key="1">
    <citation type="submission" date="2019-03" db="EMBL/GenBank/DDBJ databases">
        <title>Freshwater and sediment microbial communities from various areas in North America, analyzing microbe dynamics in response to fracking.</title>
        <authorList>
            <person name="Lamendella R."/>
        </authorList>
    </citation>
    <scope>NUCLEOTIDE SEQUENCE [LARGE SCALE GENOMIC DNA]</scope>
    <source>
        <strain evidence="3 4">18_TX</strain>
    </source>
</reference>
<dbReference type="CDD" id="cd00757">
    <property type="entry name" value="ThiF_MoeB_HesA_family"/>
    <property type="match status" value="1"/>
</dbReference>
<sequence length="252" mass="26981">MKTLTREQLIRYNRHIVLPAIDLEGQEQLLDSHVLVIGAGGLGCAALPYLVSSGVGKITVIDADIIEASNLQRQPLFTEQDIGNNKAEVAVKRLKQLNSECQLTALNQWADEAVLAKHVDACNLVVDCCDNLATRNLINQQCLAAVTPLVSGSAIRFEGQVAAFKMDGKSPCYQCLSSLFGEQTLSCAESGVAAPLVGTIGSMQALEVIKILSGAGAPLYGQLLMFDGLSADWQRFKIARHPHCPACSAIHP</sequence>
<dbReference type="PANTHER" id="PTHR10953">
    <property type="entry name" value="UBIQUITIN-ACTIVATING ENZYME E1"/>
    <property type="match status" value="1"/>
</dbReference>
<dbReference type="SUPFAM" id="SSF69572">
    <property type="entry name" value="Activating enzymes of the ubiquitin-like proteins"/>
    <property type="match status" value="1"/>
</dbReference>
<dbReference type="NCBIfam" id="NF004281">
    <property type="entry name" value="PRK05690.1"/>
    <property type="match status" value="1"/>
</dbReference>
<dbReference type="InterPro" id="IPR035985">
    <property type="entry name" value="Ubiquitin-activating_enz"/>
</dbReference>
<dbReference type="GO" id="GO:0005829">
    <property type="term" value="C:cytosol"/>
    <property type="evidence" value="ECO:0007669"/>
    <property type="project" value="TreeGrafter"/>
</dbReference>
<organism evidence="3 4">
    <name type="scientific">Idiomarina aquatica</name>
    <dbReference type="NCBI Taxonomy" id="1327752"/>
    <lineage>
        <taxon>Bacteria</taxon>
        <taxon>Pseudomonadati</taxon>
        <taxon>Pseudomonadota</taxon>
        <taxon>Gammaproteobacteria</taxon>
        <taxon>Alteromonadales</taxon>
        <taxon>Idiomarinaceae</taxon>
        <taxon>Idiomarina</taxon>
    </lineage>
</organism>
<dbReference type="InterPro" id="IPR000594">
    <property type="entry name" value="ThiF_NAD_FAD-bd"/>
</dbReference>
<evidence type="ECO:0000259" key="2">
    <source>
        <dbReference type="Pfam" id="PF00899"/>
    </source>
</evidence>
<dbReference type="OrthoDB" id="9804286at2"/>
<dbReference type="PANTHER" id="PTHR10953:SF102">
    <property type="entry name" value="ADENYLYLTRANSFERASE AND SULFURTRANSFERASE MOCS3"/>
    <property type="match status" value="1"/>
</dbReference>
<dbReference type="Pfam" id="PF00899">
    <property type="entry name" value="ThiF"/>
    <property type="match status" value="1"/>
</dbReference>
<dbReference type="InterPro" id="IPR045886">
    <property type="entry name" value="ThiF/MoeB/HesA"/>
</dbReference>
<keyword evidence="3" id="KW-0548">Nucleotidyltransferase</keyword>
<name>A0A4R6NZE2_9GAMM</name>
<dbReference type="FunFam" id="3.40.50.720:FF:000080">
    <property type="entry name" value="Thiazole biosynthesis adenylyltransferase ThiF"/>
    <property type="match status" value="1"/>
</dbReference>
<evidence type="ECO:0000313" key="3">
    <source>
        <dbReference type="EMBL" id="TDP30734.1"/>
    </source>
</evidence>
<dbReference type="GO" id="GO:0004792">
    <property type="term" value="F:thiosulfate-cyanide sulfurtransferase activity"/>
    <property type="evidence" value="ECO:0007669"/>
    <property type="project" value="TreeGrafter"/>
</dbReference>
<dbReference type="Proteomes" id="UP000295531">
    <property type="component" value="Unassembled WGS sequence"/>
</dbReference>
<evidence type="ECO:0000313" key="4">
    <source>
        <dbReference type="Proteomes" id="UP000295531"/>
    </source>
</evidence>
<gene>
    <name evidence="3" type="ORF">DEU29_11517</name>
</gene>
<dbReference type="Gene3D" id="3.40.50.720">
    <property type="entry name" value="NAD(P)-binding Rossmann-like Domain"/>
    <property type="match status" value="1"/>
</dbReference>
<dbReference type="AlphaFoldDB" id="A0A4R6NZE2"/>
<feature type="domain" description="THIF-type NAD/FAD binding fold" evidence="2">
    <location>
        <begin position="12"/>
        <end position="245"/>
    </location>
</feature>
<comment type="similarity">
    <text evidence="1">Belongs to the HesA/MoeB/ThiF family.</text>
</comment>
<protein>
    <submittedName>
        <fullName evidence="3">Adenylyltransferase/sulfurtransferase</fullName>
    </submittedName>
</protein>
<dbReference type="EMBL" id="SNXI01000015">
    <property type="protein sequence ID" value="TDP30734.1"/>
    <property type="molecule type" value="Genomic_DNA"/>
</dbReference>
<keyword evidence="3" id="KW-0808">Transferase</keyword>
<dbReference type="GO" id="GO:0008641">
    <property type="term" value="F:ubiquitin-like modifier activating enzyme activity"/>
    <property type="evidence" value="ECO:0007669"/>
    <property type="project" value="InterPro"/>
</dbReference>
<proteinExistence type="inferred from homology"/>
<comment type="caution">
    <text evidence="3">The sequence shown here is derived from an EMBL/GenBank/DDBJ whole genome shotgun (WGS) entry which is preliminary data.</text>
</comment>
<dbReference type="GO" id="GO:0008146">
    <property type="term" value="F:sulfotransferase activity"/>
    <property type="evidence" value="ECO:0007669"/>
    <property type="project" value="TreeGrafter"/>
</dbReference>